<gene>
    <name evidence="1" type="ORF">F7725_017492</name>
</gene>
<dbReference type="EMBL" id="JAAKFY010000006">
    <property type="protein sequence ID" value="KAF3856769.1"/>
    <property type="molecule type" value="Genomic_DNA"/>
</dbReference>
<comment type="caution">
    <text evidence="1">The sequence shown here is derived from an EMBL/GenBank/DDBJ whole genome shotgun (WGS) entry which is preliminary data.</text>
</comment>
<proteinExistence type="predicted"/>
<sequence>MPNAARNSGFVSRFGEKQGLEGQVKSCWTLLALSILTYFLSSSPSSSNSPSSSAVASWYCWYSDTKSFMLLSASVNSISSIPSPVYQWRKALRLNIAVNCSEIRLNSSWMAVLLPMKGAHSRPCTTTQGVCELEALKAVTALCLLPHHIQDRVHQLCTLCVVTLCPVVASPTLACKTRIVN</sequence>
<evidence type="ECO:0000313" key="1">
    <source>
        <dbReference type="EMBL" id="KAF3856769.1"/>
    </source>
</evidence>
<dbReference type="AlphaFoldDB" id="A0A7J5Z6M5"/>
<evidence type="ECO:0000313" key="2">
    <source>
        <dbReference type="Proteomes" id="UP000518266"/>
    </source>
</evidence>
<accession>A0A7J5Z6M5</accession>
<name>A0A7J5Z6M5_DISMA</name>
<dbReference type="Proteomes" id="UP000518266">
    <property type="component" value="Unassembled WGS sequence"/>
</dbReference>
<reference evidence="1 2" key="1">
    <citation type="submission" date="2020-03" db="EMBL/GenBank/DDBJ databases">
        <title>Dissostichus mawsoni Genome sequencing and assembly.</title>
        <authorList>
            <person name="Park H."/>
        </authorList>
    </citation>
    <scope>NUCLEOTIDE SEQUENCE [LARGE SCALE GENOMIC DNA]</scope>
    <source>
        <strain evidence="1">DM0001</strain>
        <tissue evidence="1">Muscle</tissue>
    </source>
</reference>
<keyword evidence="2" id="KW-1185">Reference proteome</keyword>
<dbReference type="OrthoDB" id="7157195at2759"/>
<protein>
    <submittedName>
        <fullName evidence="1">Uncharacterized protein</fullName>
    </submittedName>
</protein>
<organism evidence="1 2">
    <name type="scientific">Dissostichus mawsoni</name>
    <name type="common">Antarctic cod</name>
    <dbReference type="NCBI Taxonomy" id="36200"/>
    <lineage>
        <taxon>Eukaryota</taxon>
        <taxon>Metazoa</taxon>
        <taxon>Chordata</taxon>
        <taxon>Craniata</taxon>
        <taxon>Vertebrata</taxon>
        <taxon>Euteleostomi</taxon>
        <taxon>Actinopterygii</taxon>
        <taxon>Neopterygii</taxon>
        <taxon>Teleostei</taxon>
        <taxon>Neoteleostei</taxon>
        <taxon>Acanthomorphata</taxon>
        <taxon>Eupercaria</taxon>
        <taxon>Perciformes</taxon>
        <taxon>Notothenioidei</taxon>
        <taxon>Nototheniidae</taxon>
        <taxon>Dissostichus</taxon>
    </lineage>
</organism>